<dbReference type="AlphaFoldDB" id="T1GRA1"/>
<feature type="compositionally biased region" description="Low complexity" evidence="1">
    <location>
        <begin position="495"/>
        <end position="513"/>
    </location>
</feature>
<keyword evidence="3" id="KW-1185">Reference proteome</keyword>
<dbReference type="EnsemblMetazoa" id="MESCA006179-RA">
    <property type="protein sequence ID" value="MESCA006179-PA"/>
    <property type="gene ID" value="MESCA006179"/>
</dbReference>
<name>T1GRA1_MEGSC</name>
<feature type="compositionally biased region" description="Polar residues" evidence="1">
    <location>
        <begin position="107"/>
        <end position="120"/>
    </location>
</feature>
<feature type="compositionally biased region" description="Low complexity" evidence="1">
    <location>
        <begin position="155"/>
        <end position="164"/>
    </location>
</feature>
<accession>T1GRA1</accession>
<feature type="compositionally biased region" description="Low complexity" evidence="1">
    <location>
        <begin position="175"/>
        <end position="190"/>
    </location>
</feature>
<feature type="compositionally biased region" description="Basic and acidic residues" evidence="1">
    <location>
        <begin position="126"/>
        <end position="145"/>
    </location>
</feature>
<feature type="compositionally biased region" description="Basic and acidic residues" evidence="1">
    <location>
        <begin position="213"/>
        <end position="224"/>
    </location>
</feature>
<organism evidence="2 3">
    <name type="scientific">Megaselia scalaris</name>
    <name type="common">Humpbacked fly</name>
    <name type="synonym">Phora scalaris</name>
    <dbReference type="NCBI Taxonomy" id="36166"/>
    <lineage>
        <taxon>Eukaryota</taxon>
        <taxon>Metazoa</taxon>
        <taxon>Ecdysozoa</taxon>
        <taxon>Arthropoda</taxon>
        <taxon>Hexapoda</taxon>
        <taxon>Insecta</taxon>
        <taxon>Pterygota</taxon>
        <taxon>Neoptera</taxon>
        <taxon>Endopterygota</taxon>
        <taxon>Diptera</taxon>
        <taxon>Brachycera</taxon>
        <taxon>Muscomorpha</taxon>
        <taxon>Platypezoidea</taxon>
        <taxon>Phoridae</taxon>
        <taxon>Megaseliini</taxon>
        <taxon>Megaselia</taxon>
    </lineage>
</organism>
<evidence type="ECO:0000256" key="1">
    <source>
        <dbReference type="SAM" id="MobiDB-lite"/>
    </source>
</evidence>
<evidence type="ECO:0000313" key="3">
    <source>
        <dbReference type="Proteomes" id="UP000015102"/>
    </source>
</evidence>
<reference evidence="3" key="1">
    <citation type="submission" date="2013-02" db="EMBL/GenBank/DDBJ databases">
        <authorList>
            <person name="Hughes D."/>
        </authorList>
    </citation>
    <scope>NUCLEOTIDE SEQUENCE</scope>
    <source>
        <strain>Durham</strain>
        <strain evidence="3">NC isolate 2 -- Noor lab</strain>
    </source>
</reference>
<sequence length="535" mass="59668">MVSFLDTDKILKEHIDSMSKEKGPMQPPLDLRNIALKSMDFSSSSSNNHSTENTQKPVRRRFKNPPPLPIPAWADALSKKYQSNDQTGKSQKTPEKFPDLSQDRPETPNSTPSTPKAPSNQKKKKEKEDKEKDVSKEKSLCEPSKEKKKKEPKQKTVPQQTPPAKKIEPETVIRTPTPKSQSQSPVPSKTLPDLLNHSKPGILNPPKKTGKTPGRERKIKEHNHTNPFPQPVFETSSSSVPPSPDDVAEYKSNAFQFSSPLEMDDVHDVISNKEDPWNLDLSGYKENKDLGPIVSPITSQPVSLQSDQEVNKAETVPLDDYKLMFEVVKYQHELIQNLEWNRTQQNLAEIRNQNIPNSWNSFQTPVSNISMPLTNHIPSMNSIPLSASPGPLNRMPIPTISTAPNNINHLQAMPATVPTPLNHLQTISGTAQIPMNHVPVANMTGQPLNSLNMQQMNNMVPMMNGNMNNLNINRVAPPPGLERLNRTLAQNSNQGLFNDGTGNNNNGSSGNALNNDRYNLSAIWSADWKPNNNRK</sequence>
<protein>
    <submittedName>
        <fullName evidence="2">Uncharacterized protein</fullName>
    </submittedName>
</protein>
<feature type="region of interest" description="Disordered" evidence="1">
    <location>
        <begin position="492"/>
        <end position="513"/>
    </location>
</feature>
<feature type="compositionally biased region" description="Basic and acidic residues" evidence="1">
    <location>
        <begin position="92"/>
        <end position="106"/>
    </location>
</feature>
<dbReference type="HOGENOM" id="CLU_509325_0_0_1"/>
<dbReference type="EMBL" id="CAQQ02016487">
    <property type="status" value="NOT_ANNOTATED_CDS"/>
    <property type="molecule type" value="Genomic_DNA"/>
</dbReference>
<proteinExistence type="predicted"/>
<evidence type="ECO:0000313" key="2">
    <source>
        <dbReference type="EnsemblMetazoa" id="MESCA006179-PA"/>
    </source>
</evidence>
<reference evidence="2" key="2">
    <citation type="submission" date="2015-06" db="UniProtKB">
        <authorList>
            <consortium name="EnsemblMetazoa"/>
        </authorList>
    </citation>
    <scope>IDENTIFICATION</scope>
</reference>
<dbReference type="Proteomes" id="UP000015102">
    <property type="component" value="Unassembled WGS sequence"/>
</dbReference>
<feature type="region of interest" description="Disordered" evidence="1">
    <location>
        <begin position="15"/>
        <end position="244"/>
    </location>
</feature>
<feature type="compositionally biased region" description="Polar residues" evidence="1">
    <location>
        <begin position="80"/>
        <end position="91"/>
    </location>
</feature>